<feature type="compositionally biased region" description="Pro residues" evidence="8">
    <location>
        <begin position="283"/>
        <end position="297"/>
    </location>
</feature>
<keyword evidence="6 7" id="KW-0067">ATP-binding</keyword>
<dbReference type="SUPFAM" id="SSF56112">
    <property type="entry name" value="Protein kinase-like (PK-like)"/>
    <property type="match status" value="1"/>
</dbReference>
<evidence type="ECO:0000313" key="12">
    <source>
        <dbReference type="Proteomes" id="UP001500665"/>
    </source>
</evidence>
<feature type="region of interest" description="Disordered" evidence="8">
    <location>
        <begin position="277"/>
        <end position="361"/>
    </location>
</feature>
<feature type="transmembrane region" description="Helical" evidence="9">
    <location>
        <begin position="501"/>
        <end position="518"/>
    </location>
</feature>
<feature type="transmembrane region" description="Helical" evidence="9">
    <location>
        <begin position="385"/>
        <end position="407"/>
    </location>
</feature>
<dbReference type="SMART" id="SM00220">
    <property type="entry name" value="S_TKc"/>
    <property type="match status" value="1"/>
</dbReference>
<feature type="transmembrane region" description="Helical" evidence="9">
    <location>
        <begin position="468"/>
        <end position="489"/>
    </location>
</feature>
<keyword evidence="9" id="KW-0472">Membrane</keyword>
<feature type="compositionally biased region" description="Low complexity" evidence="8">
    <location>
        <begin position="298"/>
        <end position="311"/>
    </location>
</feature>
<keyword evidence="12" id="KW-1185">Reference proteome</keyword>
<dbReference type="InterPro" id="IPR000719">
    <property type="entry name" value="Prot_kinase_dom"/>
</dbReference>
<evidence type="ECO:0000256" key="1">
    <source>
        <dbReference type="ARBA" id="ARBA00012513"/>
    </source>
</evidence>
<accession>A0ABP4CBS2</accession>
<evidence type="ECO:0000259" key="10">
    <source>
        <dbReference type="PROSITE" id="PS50011"/>
    </source>
</evidence>
<feature type="compositionally biased region" description="Gly residues" evidence="8">
    <location>
        <begin position="351"/>
        <end position="361"/>
    </location>
</feature>
<evidence type="ECO:0000313" key="11">
    <source>
        <dbReference type="EMBL" id="GAA0964178.1"/>
    </source>
</evidence>
<evidence type="ECO:0000256" key="2">
    <source>
        <dbReference type="ARBA" id="ARBA00022527"/>
    </source>
</evidence>
<reference evidence="12" key="1">
    <citation type="journal article" date="2019" name="Int. J. Syst. Evol. Microbiol.">
        <title>The Global Catalogue of Microorganisms (GCM) 10K type strain sequencing project: providing services to taxonomists for standard genome sequencing and annotation.</title>
        <authorList>
            <consortium name="The Broad Institute Genomics Platform"/>
            <consortium name="The Broad Institute Genome Sequencing Center for Infectious Disease"/>
            <person name="Wu L."/>
            <person name="Ma J."/>
        </authorList>
    </citation>
    <scope>NUCLEOTIDE SEQUENCE [LARGE SCALE GENOMIC DNA]</scope>
    <source>
        <strain evidence="12">JCM 10696</strain>
    </source>
</reference>
<keyword evidence="9" id="KW-1133">Transmembrane helix</keyword>
<keyword evidence="9" id="KW-0812">Transmembrane</keyword>
<dbReference type="PROSITE" id="PS50011">
    <property type="entry name" value="PROTEIN_KINASE_DOM"/>
    <property type="match status" value="1"/>
</dbReference>
<dbReference type="Gene3D" id="3.30.200.20">
    <property type="entry name" value="Phosphorylase Kinase, domain 1"/>
    <property type="match status" value="1"/>
</dbReference>
<keyword evidence="5" id="KW-0418">Kinase</keyword>
<dbReference type="InterPro" id="IPR008271">
    <property type="entry name" value="Ser/Thr_kinase_AS"/>
</dbReference>
<gene>
    <name evidence="11" type="ORF">GCM10009550_61460</name>
</gene>
<evidence type="ECO:0000256" key="3">
    <source>
        <dbReference type="ARBA" id="ARBA00022679"/>
    </source>
</evidence>
<proteinExistence type="predicted"/>
<dbReference type="Proteomes" id="UP001500665">
    <property type="component" value="Unassembled WGS sequence"/>
</dbReference>
<dbReference type="InterPro" id="IPR017441">
    <property type="entry name" value="Protein_kinase_ATP_BS"/>
</dbReference>
<dbReference type="PROSITE" id="PS00107">
    <property type="entry name" value="PROTEIN_KINASE_ATP"/>
    <property type="match status" value="1"/>
</dbReference>
<dbReference type="EMBL" id="BAAAHH010000033">
    <property type="protein sequence ID" value="GAA0964178.1"/>
    <property type="molecule type" value="Genomic_DNA"/>
</dbReference>
<name>A0ABP4CBS2_9ACTN</name>
<feature type="transmembrane region" description="Helical" evidence="9">
    <location>
        <begin position="524"/>
        <end position="545"/>
    </location>
</feature>
<evidence type="ECO:0000256" key="4">
    <source>
        <dbReference type="ARBA" id="ARBA00022741"/>
    </source>
</evidence>
<comment type="caution">
    <text evidence="11">The sequence shown here is derived from an EMBL/GenBank/DDBJ whole genome shotgun (WGS) entry which is preliminary data.</text>
</comment>
<feature type="compositionally biased region" description="Pro residues" evidence="8">
    <location>
        <begin position="312"/>
        <end position="331"/>
    </location>
</feature>
<dbReference type="PANTHER" id="PTHR43289">
    <property type="entry name" value="MITOGEN-ACTIVATED PROTEIN KINASE KINASE KINASE 20-RELATED"/>
    <property type="match status" value="1"/>
</dbReference>
<dbReference type="PANTHER" id="PTHR43289:SF6">
    <property type="entry name" value="SERINE_THREONINE-PROTEIN KINASE NEKL-3"/>
    <property type="match status" value="1"/>
</dbReference>
<evidence type="ECO:0000256" key="7">
    <source>
        <dbReference type="PROSITE-ProRule" id="PRU10141"/>
    </source>
</evidence>
<feature type="transmembrane region" description="Helical" evidence="9">
    <location>
        <begin position="552"/>
        <end position="570"/>
    </location>
</feature>
<sequence length="571" mass="58532">MEVAVRVLAGRYALEEELGRGGMGVVHRATDLELGRGVAVKLLPGQFVRQPGFLARFQREARLAAALSHPHIAVVHDIGQDDDTPYLVMELVAGRTMTEAAGGAAMAPERVASVADGVLDALEHCHARGIVHRDIKPSNIMLDESGTRSRVKVMDFGIARLLSDTATRLTASGMLIGTPAYLSPEQAEGKDTLPASDLYSLGCVLYELLTGRPPFTGDSPTVVLLGHLQRTPEPPSALRPGLAPEWDGIVMTALAKAPEDRYASAAAMRAALRSLPPTAVTDVPPPAPALAPTPAPVREPARSPAAAEASLPSPPTELPPIPLHPPAPIPPNGGHGSAGTGPNGGHDLAGSGPGGGHGFAGPGSDGGYGLAGTGAGSPTRRSDAVWVFFAGVGLLFAVLAGGTFVVVAETRHAGVPEAASLLLVLAAAAAVVRRVRRPAAALLAGTLPAWPFWIIWESFRASPDPLWIVSYSCALAAAGIGGALAIGGGLARRPIHPLRPVWAALGSLAGVVAATGLLDFHPRLFAPVLVACAVTVPVIGLSAFLRSPWATVAAAAGWLAAVPLYSSLMLA</sequence>
<keyword evidence="4 7" id="KW-0547">Nucleotide-binding</keyword>
<feature type="transmembrane region" description="Helical" evidence="9">
    <location>
        <begin position="439"/>
        <end position="456"/>
    </location>
</feature>
<dbReference type="Pfam" id="PF00069">
    <property type="entry name" value="Pkinase"/>
    <property type="match status" value="1"/>
</dbReference>
<evidence type="ECO:0000256" key="5">
    <source>
        <dbReference type="ARBA" id="ARBA00022777"/>
    </source>
</evidence>
<evidence type="ECO:0000256" key="8">
    <source>
        <dbReference type="SAM" id="MobiDB-lite"/>
    </source>
</evidence>
<dbReference type="EC" id="2.7.11.1" evidence="1"/>
<evidence type="ECO:0000256" key="9">
    <source>
        <dbReference type="SAM" id="Phobius"/>
    </source>
</evidence>
<feature type="domain" description="Protein kinase" evidence="10">
    <location>
        <begin position="12"/>
        <end position="275"/>
    </location>
</feature>
<feature type="transmembrane region" description="Helical" evidence="9">
    <location>
        <begin position="413"/>
        <end position="432"/>
    </location>
</feature>
<keyword evidence="2" id="KW-0723">Serine/threonine-protein kinase</keyword>
<dbReference type="InterPro" id="IPR011009">
    <property type="entry name" value="Kinase-like_dom_sf"/>
</dbReference>
<evidence type="ECO:0000256" key="6">
    <source>
        <dbReference type="ARBA" id="ARBA00022840"/>
    </source>
</evidence>
<feature type="binding site" evidence="7">
    <location>
        <position position="41"/>
    </location>
    <ligand>
        <name>ATP</name>
        <dbReference type="ChEBI" id="CHEBI:30616"/>
    </ligand>
</feature>
<protein>
    <recommendedName>
        <fullName evidence="1">non-specific serine/threonine protein kinase</fullName>
        <ecNumber evidence="1">2.7.11.1</ecNumber>
    </recommendedName>
</protein>
<feature type="compositionally biased region" description="Gly residues" evidence="8">
    <location>
        <begin position="333"/>
        <end position="344"/>
    </location>
</feature>
<organism evidence="11 12">
    <name type="scientific">Actinocorallia libanotica</name>
    <dbReference type="NCBI Taxonomy" id="46162"/>
    <lineage>
        <taxon>Bacteria</taxon>
        <taxon>Bacillati</taxon>
        <taxon>Actinomycetota</taxon>
        <taxon>Actinomycetes</taxon>
        <taxon>Streptosporangiales</taxon>
        <taxon>Thermomonosporaceae</taxon>
        <taxon>Actinocorallia</taxon>
    </lineage>
</organism>
<dbReference type="PROSITE" id="PS00108">
    <property type="entry name" value="PROTEIN_KINASE_ST"/>
    <property type="match status" value="1"/>
</dbReference>
<dbReference type="CDD" id="cd14014">
    <property type="entry name" value="STKc_PknB_like"/>
    <property type="match status" value="1"/>
</dbReference>
<dbReference type="Gene3D" id="1.10.510.10">
    <property type="entry name" value="Transferase(Phosphotransferase) domain 1"/>
    <property type="match status" value="1"/>
</dbReference>
<keyword evidence="3" id="KW-0808">Transferase</keyword>